<dbReference type="PRINTS" id="PR00633">
    <property type="entry name" value="RCCNDNSATION"/>
</dbReference>
<dbReference type="GO" id="GO:0046872">
    <property type="term" value="F:metal ion binding"/>
    <property type="evidence" value="ECO:0007669"/>
    <property type="project" value="UniProtKB-KW"/>
</dbReference>
<dbReference type="InterPro" id="IPR005135">
    <property type="entry name" value="Endo/exonuclease/phosphatase"/>
</dbReference>
<dbReference type="Gene3D" id="1.10.510.10">
    <property type="entry name" value="Transferase(Phosphotransferase) domain 1"/>
    <property type="match status" value="1"/>
</dbReference>
<keyword evidence="11 16" id="KW-0547">Nucleotide-binding</keyword>
<feature type="repeat" description="RCC1" evidence="15">
    <location>
        <begin position="1381"/>
        <end position="1430"/>
    </location>
</feature>
<dbReference type="GO" id="GO:0005524">
    <property type="term" value="F:ATP binding"/>
    <property type="evidence" value="ECO:0007669"/>
    <property type="project" value="UniProtKB-UniRule"/>
</dbReference>
<comment type="cofactor">
    <cofactor evidence="1">
        <name>Mg(2+)</name>
        <dbReference type="ChEBI" id="CHEBI:18420"/>
    </cofactor>
</comment>
<dbReference type="SUPFAM" id="SSF56219">
    <property type="entry name" value="DNase I-like"/>
    <property type="match status" value="1"/>
</dbReference>
<feature type="compositionally biased region" description="Basic and acidic residues" evidence="18">
    <location>
        <begin position="1711"/>
        <end position="1720"/>
    </location>
</feature>
<dbReference type="InterPro" id="IPR058923">
    <property type="entry name" value="RCC1-like_dom"/>
</dbReference>
<keyword evidence="12" id="KW-0418">Kinase</keyword>
<keyword evidence="6" id="KW-0723">Serine/threonine-protein kinase</keyword>
<feature type="repeat" description="RCC1" evidence="15">
    <location>
        <begin position="1313"/>
        <end position="1380"/>
    </location>
</feature>
<keyword evidence="5" id="KW-0963">Cytoplasm</keyword>
<comment type="similarity">
    <text evidence="3">Belongs to the protein kinase superfamily. NEK Ser/Thr protein kinase family. NIMA subfamily.</text>
</comment>
<dbReference type="InterPro" id="IPR051997">
    <property type="entry name" value="STK_NEK"/>
</dbReference>
<dbReference type="InterPro" id="IPR036691">
    <property type="entry name" value="Endo/exonu/phosph_ase_sf"/>
</dbReference>
<dbReference type="PROSITE" id="PS00107">
    <property type="entry name" value="PROTEIN_KINASE_ATP"/>
    <property type="match status" value="1"/>
</dbReference>
<feature type="compositionally biased region" description="Basic residues" evidence="18">
    <location>
        <begin position="1835"/>
        <end position="1846"/>
    </location>
</feature>
<comment type="subcellular location">
    <subcellularLocation>
        <location evidence="2">Cytoplasm</location>
    </subcellularLocation>
</comment>
<feature type="region of interest" description="Disordered" evidence="18">
    <location>
        <begin position="1084"/>
        <end position="1107"/>
    </location>
</feature>
<dbReference type="InterPro" id="IPR000719">
    <property type="entry name" value="Prot_kinase_dom"/>
</dbReference>
<evidence type="ECO:0000256" key="5">
    <source>
        <dbReference type="ARBA" id="ARBA00022490"/>
    </source>
</evidence>
<dbReference type="CDD" id="cd09076">
    <property type="entry name" value="L1-EN"/>
    <property type="match status" value="1"/>
</dbReference>
<evidence type="ECO:0000256" key="6">
    <source>
        <dbReference type="ARBA" id="ARBA00022527"/>
    </source>
</evidence>
<keyword evidence="13 16" id="KW-0067">ATP-binding</keyword>
<keyword evidence="17" id="KW-0175">Coiled coil</keyword>
<dbReference type="InterPro" id="IPR008271">
    <property type="entry name" value="Ser/Thr_kinase_AS"/>
</dbReference>
<feature type="region of interest" description="Disordered" evidence="18">
    <location>
        <begin position="1763"/>
        <end position="1873"/>
    </location>
</feature>
<evidence type="ECO:0000256" key="13">
    <source>
        <dbReference type="ARBA" id="ARBA00022840"/>
    </source>
</evidence>
<feature type="compositionally biased region" description="Polar residues" evidence="18">
    <location>
        <begin position="1547"/>
        <end position="1570"/>
    </location>
</feature>
<evidence type="ECO:0000256" key="3">
    <source>
        <dbReference type="ARBA" id="ARBA00010886"/>
    </source>
</evidence>
<evidence type="ECO:0000256" key="18">
    <source>
        <dbReference type="SAM" id="MobiDB-lite"/>
    </source>
</evidence>
<feature type="repeat" description="RCC1" evidence="15">
    <location>
        <begin position="1261"/>
        <end position="1312"/>
    </location>
</feature>
<reference evidence="20" key="1">
    <citation type="submission" date="2019-08" db="EMBL/GenBank/DDBJ databases">
        <title>The improved chromosome-level genome for the pearl oyster Pinctada fucata martensii using PacBio sequencing and Hi-C.</title>
        <authorList>
            <person name="Zheng Z."/>
        </authorList>
    </citation>
    <scope>NUCLEOTIDE SEQUENCE</scope>
    <source>
        <strain evidence="20">ZZ-2019</strain>
        <tissue evidence="20">Adductor muscle</tissue>
    </source>
</reference>
<feature type="compositionally biased region" description="Basic and acidic residues" evidence="18">
    <location>
        <begin position="1594"/>
        <end position="1608"/>
    </location>
</feature>
<evidence type="ECO:0000256" key="12">
    <source>
        <dbReference type="ARBA" id="ARBA00022777"/>
    </source>
</evidence>
<evidence type="ECO:0000256" key="10">
    <source>
        <dbReference type="ARBA" id="ARBA00022737"/>
    </source>
</evidence>
<feature type="region of interest" description="Disordered" evidence="18">
    <location>
        <begin position="1445"/>
        <end position="1612"/>
    </location>
</feature>
<gene>
    <name evidence="20" type="ORF">FSP39_000134</name>
</gene>
<feature type="repeat" description="RCC1" evidence="15">
    <location>
        <begin position="1157"/>
        <end position="1208"/>
    </location>
</feature>
<keyword evidence="8" id="KW-0808">Transferase</keyword>
<dbReference type="SUPFAM" id="SSF56112">
    <property type="entry name" value="Protein kinase-like (PK-like)"/>
    <property type="match status" value="1"/>
</dbReference>
<name>A0AA89C073_PINIB</name>
<dbReference type="EMBL" id="VSWD01000008">
    <property type="protein sequence ID" value="KAK3094308.1"/>
    <property type="molecule type" value="Genomic_DNA"/>
</dbReference>
<dbReference type="PROSITE" id="PS50012">
    <property type="entry name" value="RCC1_3"/>
    <property type="match status" value="5"/>
</dbReference>
<evidence type="ECO:0000256" key="9">
    <source>
        <dbReference type="ARBA" id="ARBA00022723"/>
    </source>
</evidence>
<keyword evidence="10" id="KW-0677">Repeat</keyword>
<dbReference type="Pfam" id="PF03372">
    <property type="entry name" value="Exo_endo_phos"/>
    <property type="match status" value="1"/>
</dbReference>
<feature type="region of interest" description="Disordered" evidence="18">
    <location>
        <begin position="1986"/>
        <end position="2008"/>
    </location>
</feature>
<evidence type="ECO:0000256" key="2">
    <source>
        <dbReference type="ARBA" id="ARBA00004496"/>
    </source>
</evidence>
<accession>A0AA89C073</accession>
<dbReference type="Gene3D" id="2.130.10.30">
    <property type="entry name" value="Regulator of chromosome condensation 1/beta-lactamase-inhibitor protein II"/>
    <property type="match status" value="1"/>
</dbReference>
<dbReference type="PROSITE" id="PS50011">
    <property type="entry name" value="PROTEIN_KINASE_DOM"/>
    <property type="match status" value="1"/>
</dbReference>
<proteinExistence type="inferred from homology"/>
<dbReference type="SMART" id="SM00220">
    <property type="entry name" value="S_TKc"/>
    <property type="match status" value="1"/>
</dbReference>
<dbReference type="InterPro" id="IPR011009">
    <property type="entry name" value="Kinase-like_dom_sf"/>
</dbReference>
<feature type="domain" description="Protein kinase" evidence="19">
    <location>
        <begin position="826"/>
        <end position="1081"/>
    </location>
</feature>
<feature type="compositionally biased region" description="Polar residues" evidence="18">
    <location>
        <begin position="1480"/>
        <end position="1532"/>
    </location>
</feature>
<dbReference type="CDD" id="cd08215">
    <property type="entry name" value="STKc_Nek"/>
    <property type="match status" value="1"/>
</dbReference>
<feature type="coiled-coil region" evidence="17">
    <location>
        <begin position="346"/>
        <end position="376"/>
    </location>
</feature>
<feature type="compositionally biased region" description="Basic and acidic residues" evidence="18">
    <location>
        <begin position="1820"/>
        <end position="1834"/>
    </location>
</feature>
<dbReference type="PANTHER" id="PTHR44535">
    <property type="entry name" value="PROTEIN CBG16200"/>
    <property type="match status" value="1"/>
</dbReference>
<organism evidence="20 21">
    <name type="scientific">Pinctada imbricata</name>
    <name type="common">Atlantic pearl-oyster</name>
    <name type="synonym">Pinctada martensii</name>
    <dbReference type="NCBI Taxonomy" id="66713"/>
    <lineage>
        <taxon>Eukaryota</taxon>
        <taxon>Metazoa</taxon>
        <taxon>Spiralia</taxon>
        <taxon>Lophotrochozoa</taxon>
        <taxon>Mollusca</taxon>
        <taxon>Bivalvia</taxon>
        <taxon>Autobranchia</taxon>
        <taxon>Pteriomorphia</taxon>
        <taxon>Pterioida</taxon>
        <taxon>Pterioidea</taxon>
        <taxon>Pteriidae</taxon>
        <taxon>Pinctada</taxon>
    </lineage>
</organism>
<evidence type="ECO:0000256" key="15">
    <source>
        <dbReference type="PROSITE-ProRule" id="PRU00235"/>
    </source>
</evidence>
<protein>
    <recommendedName>
        <fullName evidence="4">non-specific serine/threonine protein kinase</fullName>
        <ecNumber evidence="4">2.7.11.1</ecNumber>
    </recommendedName>
</protein>
<dbReference type="FunFam" id="1.10.510.10:FF:000262">
    <property type="entry name" value="Serine/threonine-protein kinase Nek8"/>
    <property type="match status" value="1"/>
</dbReference>
<evidence type="ECO:0000256" key="11">
    <source>
        <dbReference type="ARBA" id="ARBA00022741"/>
    </source>
</evidence>
<dbReference type="Pfam" id="PF25390">
    <property type="entry name" value="WD40_RLD"/>
    <property type="match status" value="1"/>
</dbReference>
<dbReference type="InterPro" id="IPR009091">
    <property type="entry name" value="RCC1/BLIP-II"/>
</dbReference>
<feature type="compositionally biased region" description="Polar residues" evidence="18">
    <location>
        <begin position="1696"/>
        <end position="1706"/>
    </location>
</feature>
<keyword evidence="21" id="KW-1185">Reference proteome</keyword>
<keyword evidence="9" id="KW-0479">Metal-binding</keyword>
<evidence type="ECO:0000256" key="16">
    <source>
        <dbReference type="PROSITE-ProRule" id="PRU10141"/>
    </source>
</evidence>
<evidence type="ECO:0000313" key="20">
    <source>
        <dbReference type="EMBL" id="KAK3094308.1"/>
    </source>
</evidence>
<sequence length="2008" mass="225624">MPTDKLKVVSVNCRGLGDQKKRKDVFRFLRDKKASIYCLQDTHFTNKSEKVIRMQWGYEVFSSYGSSDSRGVTILLNNNFEYKVVDCIKDQSGNYIILNITVENKYSLLIVNLYGPNLDSPNFYKEIKEKIKDSDYEHCIMCGDFNLVLDYDKDCHNYTRQNNVKASDEVKSMCNELSICDPWRIQNPILKRYTWSRINPTKRARLDFFLISTPLLTMLDRTDIEPGYRTDHSIITLEIKISNFINGKGFWKFNNSLLYDKLYVEKVKNVIRHTKYEYALPVYNFANLDQIDNAELQFSISDQLFFETLLMKIRSMTIPYAAKEKRRRSREKSELEHDIKQIHEMIDRNENVQSNIQERLEELEQKLERIRKKELDSMIIRSRCKWIEQGEKPTKYFLSLEKRNFINKNMVKLTKPDGSVVTEQKEILNEIKKFYESLYQCKDDSLESVNIENLLRNSNVNKITNQDNIDLEKPISIEEVSQAVKCLKRDKSPGPDGYTAEVNPDARVPKLVESLEVAVIRPKRAKEHHAVLKYAQDNYLTVHDWPIVVSPFKYDVGVLASFGRLIPENIIFKFPYFDIGPLLLKVPFKVPENVTTSELSQNMANKGAQIDEFSGKEIKYEDEAVDVDDSGGATGQEVEALRLLVVSTKIRNSIYLRNAIKPNTVFLQYKYDSVTLDGLLNLIQQTLGGRKVECIALLMSCSGPSILITGKDEKILTKESMHDNQPIREFLTSLVSTCLDSGENNRLDFMVCNAVMHADGQAIAKELEALVKIPVTMSRDLMGAEGKDRIVEGNVKPNLTVGEQYFKVDKLRGFGGHHPQQTLAGFEKIQTVGKGAYGAAVLYRKKDDDSLVILKEINMHDLNASERQLALNEISILAMLDHPNIISYFDSFEEDGVLMIEMEYADGGTLSKHLASLEKPLEEREILLMFQQIAAAIRHIHEHNILHRDLKTANIFLTKEGVVKVGDFGISKMMSSANKGANTVLGTPYYISPEMCEGKPYNDKSDIWAMGCILYEIACLQKTFEGSNLPALVNKIMKGQFAPVKGNYSQEFKDLIMDMLKQDPDQRPSANELMYTRLPELMNKYEDPGSEEEDVLTTSHSSAAGDTVPKSKKKLRSVFFYFESCTALMFPIELPPKIKIRHAAVGEDHVIVVTMERQVYSWGEGGKGQLGHGNTQSLTRPALVQSLTGKSISRACCGDGFSVFASDNGIILTCGDGSNGCLGHGDLISTYRPRLIEILLSMDVTAVACGPKHVVVVGSEGEVFSWGKGADGRLGLGNEDDYCQPQRVKIPEPVVIREVKCGEDGTMLLSDVGSVFACGSNTDNKLGLNLRQGFIMAMKNIFKKTEVDGQNIPTPVKALACHRVLDISMGVHHTAVIVEPGHIFTFGRNLEGQLGIGDTKPYRAPVEVKSMVESVRVHCGDHFTVCSTTANELYYWGLRFKSPSLQSNPDDEDSKSSTNGSVINRDDLRLESITPRKATSGHSRQASLTSVTSISSLKESVQGSLSSVKGDTDPGTKSTSHQRQNSLDSGAINSLPPPSPTHKRQVSIDSVMSLNDSGVPSMHSQDSNNDSKSRSGFRPLSSIRKRTPSAGSRDNVKDKDKDQPHDTEEISEIIFPPGHLMKILKSGDEILTISGFFCHGENLFIQMDTTAPPPRRKKRKKLGIRKRFSGNTLNVPPETKALYSASSREGGDEYSSEASEIDTQGTIPVWLKKELRQTEEESKDDDGNEADDTSDQSDDEIRHGIFDSSMTSIQINKDFVSTSPTVPVVRSPRNDKLNKASTNAVKVKSTIKEQNRASLSTNSAESEIDLHTAGFQSDGSTKEHSVRRLTDSSLHKKSGPPSKRKVSAPACSKLPPNPQKPLTRLKPNSRGRGYDAMEDLALKEQLAARGFVSDVTVKRKQEALLNELEMTREEKKRAEDKIRELEEEHRYQQEVVRRELEKKAQEREQGLEQEIQVLKQQLQSQDSQLRDNNRLLQNLQEELNKVKGRNKGSPGSLIGKDSRVCTVM</sequence>
<feature type="region of interest" description="Disordered" evidence="18">
    <location>
        <begin position="1648"/>
        <end position="1740"/>
    </location>
</feature>
<dbReference type="Gene3D" id="3.60.10.10">
    <property type="entry name" value="Endonuclease/exonuclease/phosphatase"/>
    <property type="match status" value="1"/>
</dbReference>
<dbReference type="InterPro" id="IPR000408">
    <property type="entry name" value="Reg_chr_condens"/>
</dbReference>
<dbReference type="PANTHER" id="PTHR44535:SF5">
    <property type="entry name" value="PROTEIN KINASE DOMAIN-CONTAINING PROTEIN"/>
    <property type="match status" value="1"/>
</dbReference>
<keyword evidence="7" id="KW-0597">Phosphoprotein</keyword>
<evidence type="ECO:0000259" key="19">
    <source>
        <dbReference type="PROSITE" id="PS50011"/>
    </source>
</evidence>
<dbReference type="SUPFAM" id="SSF50985">
    <property type="entry name" value="RCC1/BLIP-II"/>
    <property type="match status" value="1"/>
</dbReference>
<evidence type="ECO:0000256" key="4">
    <source>
        <dbReference type="ARBA" id="ARBA00012513"/>
    </source>
</evidence>
<evidence type="ECO:0000256" key="17">
    <source>
        <dbReference type="SAM" id="Coils"/>
    </source>
</evidence>
<dbReference type="GO" id="GO:0004674">
    <property type="term" value="F:protein serine/threonine kinase activity"/>
    <property type="evidence" value="ECO:0007669"/>
    <property type="project" value="UniProtKB-KW"/>
</dbReference>
<comment type="caution">
    <text evidence="20">The sequence shown here is derived from an EMBL/GenBank/DDBJ whole genome shotgun (WGS) entry which is preliminary data.</text>
</comment>
<dbReference type="Gene3D" id="3.30.200.20">
    <property type="entry name" value="Phosphorylase Kinase, domain 1"/>
    <property type="match status" value="1"/>
</dbReference>
<feature type="repeat" description="RCC1" evidence="15">
    <location>
        <begin position="1209"/>
        <end position="1260"/>
    </location>
</feature>
<dbReference type="EC" id="2.7.11.1" evidence="4"/>
<dbReference type="GO" id="GO:0005737">
    <property type="term" value="C:cytoplasm"/>
    <property type="evidence" value="ECO:0007669"/>
    <property type="project" value="UniProtKB-SubCell"/>
</dbReference>
<feature type="binding site" evidence="16">
    <location>
        <position position="855"/>
    </location>
    <ligand>
        <name>ATP</name>
        <dbReference type="ChEBI" id="CHEBI:30616"/>
    </ligand>
</feature>
<feature type="compositionally biased region" description="Polar residues" evidence="18">
    <location>
        <begin position="1796"/>
        <end position="1805"/>
    </location>
</feature>
<dbReference type="PROSITE" id="PS00108">
    <property type="entry name" value="PROTEIN_KINASE_ST"/>
    <property type="match status" value="1"/>
</dbReference>
<dbReference type="FunFam" id="3.30.200.20:FF:000097">
    <property type="entry name" value="Probable serine/threonine-protein kinase nek1"/>
    <property type="match status" value="1"/>
</dbReference>
<dbReference type="Proteomes" id="UP001186944">
    <property type="component" value="Unassembled WGS sequence"/>
</dbReference>
<dbReference type="Pfam" id="PF00069">
    <property type="entry name" value="Pkinase"/>
    <property type="match status" value="1"/>
</dbReference>
<evidence type="ECO:0000313" key="21">
    <source>
        <dbReference type="Proteomes" id="UP001186944"/>
    </source>
</evidence>
<keyword evidence="14" id="KW-0460">Magnesium</keyword>
<feature type="compositionally biased region" description="Acidic residues" evidence="18">
    <location>
        <begin position="1721"/>
        <end position="1738"/>
    </location>
</feature>
<evidence type="ECO:0000256" key="1">
    <source>
        <dbReference type="ARBA" id="ARBA00001946"/>
    </source>
</evidence>
<evidence type="ECO:0000256" key="8">
    <source>
        <dbReference type="ARBA" id="ARBA00022679"/>
    </source>
</evidence>
<feature type="compositionally biased region" description="Basic residues" evidence="18">
    <location>
        <begin position="1654"/>
        <end position="1668"/>
    </location>
</feature>
<dbReference type="InterPro" id="IPR017441">
    <property type="entry name" value="Protein_kinase_ATP_BS"/>
</dbReference>
<evidence type="ECO:0000256" key="14">
    <source>
        <dbReference type="ARBA" id="ARBA00022842"/>
    </source>
</evidence>
<evidence type="ECO:0000256" key="7">
    <source>
        <dbReference type="ARBA" id="ARBA00022553"/>
    </source>
</evidence>